<sequence length="135" mass="15340">MKIDINQLSCRFRTLIVHASGCCSTAELQNYDLGIVWDDERVFVKSWMMLFVMELILFNFGKDSFVCTVHAHVEQPIKTDLVRPEFHCAIVNRGVSDTVASSVVPDMRTIKERHFIQIIVHNCQTLTEGKGVVIG</sequence>
<protein>
    <submittedName>
        <fullName evidence="1">Uncharacterized protein</fullName>
    </submittedName>
</protein>
<comment type="caution">
    <text evidence="1">The sequence shown here is derived from an EMBL/GenBank/DDBJ whole genome shotgun (WGS) entry which is preliminary data.</text>
</comment>
<dbReference type="EMBL" id="BSYO01000001">
    <property type="protein sequence ID" value="GMG98590.1"/>
    <property type="molecule type" value="Genomic_DNA"/>
</dbReference>
<keyword evidence="2" id="KW-1185">Reference proteome</keyword>
<proteinExistence type="predicted"/>
<dbReference type="Proteomes" id="UP001279734">
    <property type="component" value="Unassembled WGS sequence"/>
</dbReference>
<reference evidence="1" key="1">
    <citation type="submission" date="2023-05" db="EMBL/GenBank/DDBJ databases">
        <title>Nepenthes gracilis genome sequencing.</title>
        <authorList>
            <person name="Fukushima K."/>
        </authorList>
    </citation>
    <scope>NUCLEOTIDE SEQUENCE</scope>
    <source>
        <strain evidence="1">SING2019-196</strain>
    </source>
</reference>
<dbReference type="AlphaFoldDB" id="A0AAD3P347"/>
<gene>
    <name evidence="1" type="ORF">Nepgr_000430</name>
</gene>
<organism evidence="1 2">
    <name type="scientific">Nepenthes gracilis</name>
    <name type="common">Slender pitcher plant</name>
    <dbReference type="NCBI Taxonomy" id="150966"/>
    <lineage>
        <taxon>Eukaryota</taxon>
        <taxon>Viridiplantae</taxon>
        <taxon>Streptophyta</taxon>
        <taxon>Embryophyta</taxon>
        <taxon>Tracheophyta</taxon>
        <taxon>Spermatophyta</taxon>
        <taxon>Magnoliopsida</taxon>
        <taxon>eudicotyledons</taxon>
        <taxon>Gunneridae</taxon>
        <taxon>Pentapetalae</taxon>
        <taxon>Caryophyllales</taxon>
        <taxon>Nepenthaceae</taxon>
        <taxon>Nepenthes</taxon>
    </lineage>
</organism>
<accession>A0AAD3P347</accession>
<name>A0AAD3P347_NEPGR</name>
<evidence type="ECO:0000313" key="1">
    <source>
        <dbReference type="EMBL" id="GMG98590.1"/>
    </source>
</evidence>
<evidence type="ECO:0000313" key="2">
    <source>
        <dbReference type="Proteomes" id="UP001279734"/>
    </source>
</evidence>